<dbReference type="Gene3D" id="3.55.50.30">
    <property type="match status" value="1"/>
</dbReference>
<dbReference type="OrthoDB" id="1523735at2"/>
<sequence>MKDISEIIARYLLNIADKDELDDLSRWERKSEDNSRFLGSLRTFWSHPLEEKSSGLLTHARERLLTRITPAVVTKGKRSLFFSFSKIAAVIILLISIAGVSSYFISKSNLFYKSNWVEVSTQAGQQSKVTLPDSSIVWLNAETEVRYHPDRRERKVYLNGEAYFEVKHSSDYPFVVETGDAKVRVLGTKFNVSHYPGAEFDKVSLLSGRIEMLLTGRKSPIELKPGEKVVYRPTTHVMTKMKANVQNEILWRQGILVFDNDSFNELIQKLERYYAVTFVYDKEAFNSIHYTGTINNLTIGKVLEFINLTIPIAYDINNKTIRLALKTQR</sequence>
<keyword evidence="1" id="KW-0472">Membrane</keyword>
<name>A0A5M4B5K1_9BACT</name>
<protein>
    <submittedName>
        <fullName evidence="4">Anti-sigma factor</fullName>
    </submittedName>
</protein>
<dbReference type="Proteomes" id="UP000391834">
    <property type="component" value="Unassembled WGS sequence"/>
</dbReference>
<dbReference type="InterPro" id="IPR012373">
    <property type="entry name" value="Ferrdict_sens_TM"/>
</dbReference>
<keyword evidence="5" id="KW-1185">Reference proteome</keyword>
<accession>A0A5M4B5K1</accession>
<evidence type="ECO:0000259" key="2">
    <source>
        <dbReference type="Pfam" id="PF04773"/>
    </source>
</evidence>
<reference evidence="4 5" key="1">
    <citation type="submission" date="2019-10" db="EMBL/GenBank/DDBJ databases">
        <title>Prolixibacter strains distinguished by the presence of nitrate reductase genes were adept at nitrate-dependent anaerobic corrosion of metallic iron and carbon steel.</title>
        <authorList>
            <person name="Iino T."/>
            <person name="Shono N."/>
            <person name="Ito K."/>
            <person name="Nakamura R."/>
            <person name="Sueoka K."/>
            <person name="Harayama S."/>
            <person name="Ohkuma M."/>
        </authorList>
    </citation>
    <scope>NUCLEOTIDE SEQUENCE [LARGE SCALE GENOMIC DNA]</scope>
    <source>
        <strain evidence="4 5">JCM 13498</strain>
    </source>
</reference>
<evidence type="ECO:0000259" key="3">
    <source>
        <dbReference type="Pfam" id="PF16344"/>
    </source>
</evidence>
<feature type="domain" description="FecR protein" evidence="2">
    <location>
        <begin position="118"/>
        <end position="210"/>
    </location>
</feature>
<evidence type="ECO:0000256" key="1">
    <source>
        <dbReference type="SAM" id="Phobius"/>
    </source>
</evidence>
<dbReference type="EMBL" id="BLAX01000001">
    <property type="protein sequence ID" value="GET35171.1"/>
    <property type="molecule type" value="Genomic_DNA"/>
</dbReference>
<feature type="transmembrane region" description="Helical" evidence="1">
    <location>
        <begin position="87"/>
        <end position="105"/>
    </location>
</feature>
<dbReference type="PANTHER" id="PTHR30273">
    <property type="entry name" value="PERIPLASMIC SIGNAL SENSOR AND SIGMA FACTOR ACTIVATOR FECR-RELATED"/>
    <property type="match status" value="1"/>
</dbReference>
<evidence type="ECO:0000313" key="4">
    <source>
        <dbReference type="EMBL" id="GET35171.1"/>
    </source>
</evidence>
<dbReference type="Pfam" id="PF04773">
    <property type="entry name" value="FecR"/>
    <property type="match status" value="1"/>
</dbReference>
<organism evidence="4 5">
    <name type="scientific">Prolixibacter bellariivorans</name>
    <dbReference type="NCBI Taxonomy" id="314319"/>
    <lineage>
        <taxon>Bacteria</taxon>
        <taxon>Pseudomonadati</taxon>
        <taxon>Bacteroidota</taxon>
        <taxon>Bacteroidia</taxon>
        <taxon>Marinilabiliales</taxon>
        <taxon>Prolixibacteraceae</taxon>
        <taxon>Prolixibacter</taxon>
    </lineage>
</organism>
<keyword evidence="1" id="KW-0812">Transmembrane</keyword>
<dbReference type="GO" id="GO:0016989">
    <property type="term" value="F:sigma factor antagonist activity"/>
    <property type="evidence" value="ECO:0007669"/>
    <property type="project" value="TreeGrafter"/>
</dbReference>
<dbReference type="Gene3D" id="2.60.120.1440">
    <property type="match status" value="1"/>
</dbReference>
<feature type="domain" description="Protein FecR C-terminal" evidence="3">
    <location>
        <begin position="256"/>
        <end position="321"/>
    </location>
</feature>
<comment type="caution">
    <text evidence="4">The sequence shown here is derived from an EMBL/GenBank/DDBJ whole genome shotgun (WGS) entry which is preliminary data.</text>
</comment>
<evidence type="ECO:0000313" key="5">
    <source>
        <dbReference type="Proteomes" id="UP000391834"/>
    </source>
</evidence>
<dbReference type="Pfam" id="PF16344">
    <property type="entry name" value="FecR_C"/>
    <property type="match status" value="1"/>
</dbReference>
<dbReference type="RefSeq" id="WP_025864986.1">
    <property type="nucleotide sequence ID" value="NZ_BLAX01000001.1"/>
</dbReference>
<dbReference type="InterPro" id="IPR006860">
    <property type="entry name" value="FecR"/>
</dbReference>
<proteinExistence type="predicted"/>
<dbReference type="AlphaFoldDB" id="A0A5M4B5K1"/>
<dbReference type="InterPro" id="IPR032508">
    <property type="entry name" value="FecR_C"/>
</dbReference>
<gene>
    <name evidence="4" type="ORF">PbJCM13498_40340</name>
</gene>
<dbReference type="PANTHER" id="PTHR30273:SF2">
    <property type="entry name" value="PROTEIN FECR"/>
    <property type="match status" value="1"/>
</dbReference>
<dbReference type="PIRSF" id="PIRSF018266">
    <property type="entry name" value="FecR"/>
    <property type="match status" value="1"/>
</dbReference>
<keyword evidence="1" id="KW-1133">Transmembrane helix</keyword>